<protein>
    <submittedName>
        <fullName evidence="1">Uncharacterized protein</fullName>
    </submittedName>
</protein>
<dbReference type="Proteomes" id="UP000291822">
    <property type="component" value="Unassembled WGS sequence"/>
</dbReference>
<name>A0A4R0YQN1_9GAMM</name>
<sequence length="114" mass="12277">MKLQIEGQNLRVRIGEEELSRLLAGHAVEARTSFAQAFVLGCTLQLGPGDAAEVSGTPGAWHIRIPQAAVVAHAARLPTREGLRFELAGGADGDALVLLFDVDVRDSVRQRRTH</sequence>
<dbReference type="EMBL" id="SJTG01000002">
    <property type="protein sequence ID" value="TCI10245.1"/>
    <property type="molecule type" value="Genomic_DNA"/>
</dbReference>
<gene>
    <name evidence="1" type="ORF">EZM97_15205</name>
</gene>
<keyword evidence="2" id="KW-1185">Reference proteome</keyword>
<reference evidence="1 2" key="1">
    <citation type="submission" date="2019-02" db="EMBL/GenBank/DDBJ databases">
        <title>Dyella amyloliquefaciens sp. nov., isolated from forest soil.</title>
        <authorList>
            <person name="Gao Z.-H."/>
            <person name="Qiu L.-H."/>
        </authorList>
    </citation>
    <scope>NUCLEOTIDE SEQUENCE [LARGE SCALE GENOMIC DNA]</scope>
    <source>
        <strain evidence="1 2">KACC 12747</strain>
    </source>
</reference>
<dbReference type="AlphaFoldDB" id="A0A4R0YQN1"/>
<proteinExistence type="predicted"/>
<evidence type="ECO:0000313" key="2">
    <source>
        <dbReference type="Proteomes" id="UP000291822"/>
    </source>
</evidence>
<accession>A0A4R0YQN1</accession>
<comment type="caution">
    <text evidence="1">The sequence shown here is derived from an EMBL/GenBank/DDBJ whole genome shotgun (WGS) entry which is preliminary data.</text>
</comment>
<evidence type="ECO:0000313" key="1">
    <source>
        <dbReference type="EMBL" id="TCI10245.1"/>
    </source>
</evidence>
<dbReference type="RefSeq" id="WP_131408080.1">
    <property type="nucleotide sequence ID" value="NZ_SJTG01000002.1"/>
</dbReference>
<organism evidence="1 2">
    <name type="scientific">Dyella soli</name>
    <dbReference type="NCBI Taxonomy" id="522319"/>
    <lineage>
        <taxon>Bacteria</taxon>
        <taxon>Pseudomonadati</taxon>
        <taxon>Pseudomonadota</taxon>
        <taxon>Gammaproteobacteria</taxon>
        <taxon>Lysobacterales</taxon>
        <taxon>Rhodanobacteraceae</taxon>
        <taxon>Dyella</taxon>
    </lineage>
</organism>